<dbReference type="EMBL" id="JAFFHA010000009">
    <property type="protein sequence ID" value="KAK4649809.1"/>
    <property type="molecule type" value="Genomic_DNA"/>
</dbReference>
<dbReference type="RefSeq" id="XP_062738784.1">
    <property type="nucleotide sequence ID" value="XM_062893342.1"/>
</dbReference>
<keyword evidence="3 6" id="KW-1133">Transmembrane helix</keyword>
<gene>
    <name evidence="8" type="ORF">QC762_704880</name>
</gene>
<dbReference type="Gene3D" id="1.20.1250.20">
    <property type="entry name" value="MFS general substrate transporter like domains"/>
    <property type="match status" value="1"/>
</dbReference>
<feature type="transmembrane region" description="Helical" evidence="6">
    <location>
        <begin position="287"/>
        <end position="306"/>
    </location>
</feature>
<reference evidence="8 9" key="1">
    <citation type="journal article" date="2023" name="bioRxiv">
        <title>High-quality genome assemblies of four members of thePodospora anserinaspecies complex.</title>
        <authorList>
            <person name="Ament-Velasquez S.L."/>
            <person name="Vogan A.A."/>
            <person name="Wallerman O."/>
            <person name="Hartmann F."/>
            <person name="Gautier V."/>
            <person name="Silar P."/>
            <person name="Giraud T."/>
            <person name="Johannesson H."/>
        </authorList>
    </citation>
    <scope>NUCLEOTIDE SEQUENCE [LARGE SCALE GENOMIC DNA]</scope>
    <source>
        <strain evidence="8 9">CBS 415.72m</strain>
    </source>
</reference>
<sequence length="623" mass="69105">MDEKAARQSREQSTSAPATLAAEPPSSGSSASSVAHKREATSSPVGLPPQKSFDSGDDGQSRAIHPDIDHEEAEAADPGHELDVELGRAHGIEDIRRIETRGSVKSKVSRVLSVVSRRKAKERERIPFAPVPVTNLDQGIVGWEGQDDPLMPLNFPNRKKYLILCLLSAITLLTPFASSILAPGITYLNRDFENDNEIVGAMTVSVYLLGYTVGPLFLAPLSEIYGRRVVLSAANWFFCAWQIGCALAPTIESLIVFRFLAGVGGAGCLTLGAGIIADMFRTDERGFAIGIVTLGPLIGPTVGPVIGGFVSQTIGWRWDFWIVLIISVVVCGLTELFNQETNPRVLIERKVKRLASESGRKDLRSCFETGEQMSQKRILLNGLVRPTKMLFLSPLVFFVSIYIAFTYGTLYLLFTTIPLVFQETYGWSIGITGLIYICLGIGNMCGWAVVTATSDKGVHVAAHHLLLVRLDDTLSHALDRASYCPVPFFVWNHWNLHPSDDIPHRLLSNIRCISYSSQHGRPQLGRDVASTCRAIHVRESWIGLGQFITWVHLYSHDSRTAIARQVWGKVEKDGPPVVDQEFWVSISLRARFRQVGRWLQRYWVALLYMPVLHLEEFRLPVGC</sequence>
<feature type="transmembrane region" description="Helical" evidence="6">
    <location>
        <begin position="161"/>
        <end position="186"/>
    </location>
</feature>
<feature type="domain" description="Major facilitator superfamily (MFS) profile" evidence="7">
    <location>
        <begin position="163"/>
        <end position="623"/>
    </location>
</feature>
<evidence type="ECO:0000256" key="6">
    <source>
        <dbReference type="SAM" id="Phobius"/>
    </source>
</evidence>
<dbReference type="SUPFAM" id="SSF103473">
    <property type="entry name" value="MFS general substrate transporter"/>
    <property type="match status" value="1"/>
</dbReference>
<proteinExistence type="predicted"/>
<evidence type="ECO:0000256" key="5">
    <source>
        <dbReference type="SAM" id="MobiDB-lite"/>
    </source>
</evidence>
<dbReference type="PROSITE" id="PS00216">
    <property type="entry name" value="SUGAR_TRANSPORT_1"/>
    <property type="match status" value="1"/>
</dbReference>
<evidence type="ECO:0000256" key="2">
    <source>
        <dbReference type="ARBA" id="ARBA00022692"/>
    </source>
</evidence>
<evidence type="ECO:0000256" key="4">
    <source>
        <dbReference type="ARBA" id="ARBA00023136"/>
    </source>
</evidence>
<evidence type="ECO:0000256" key="3">
    <source>
        <dbReference type="ARBA" id="ARBA00022989"/>
    </source>
</evidence>
<feature type="transmembrane region" description="Helical" evidence="6">
    <location>
        <begin position="318"/>
        <end position="337"/>
    </location>
</feature>
<dbReference type="InterPro" id="IPR005829">
    <property type="entry name" value="Sugar_transporter_CS"/>
</dbReference>
<comment type="subcellular location">
    <subcellularLocation>
        <location evidence="1">Membrane</location>
        <topology evidence="1">Multi-pass membrane protein</topology>
    </subcellularLocation>
</comment>
<dbReference type="PRINTS" id="PR01036">
    <property type="entry name" value="TCRTETB"/>
</dbReference>
<accession>A0ABR0G2D7</accession>
<dbReference type="GeneID" id="87913249"/>
<dbReference type="PROSITE" id="PS50850">
    <property type="entry name" value="MFS"/>
    <property type="match status" value="1"/>
</dbReference>
<comment type="caution">
    <text evidence="8">The sequence shown here is derived from an EMBL/GenBank/DDBJ whole genome shotgun (WGS) entry which is preliminary data.</text>
</comment>
<dbReference type="Proteomes" id="UP001323405">
    <property type="component" value="Unassembled WGS sequence"/>
</dbReference>
<keyword evidence="4 6" id="KW-0472">Membrane</keyword>
<evidence type="ECO:0000259" key="7">
    <source>
        <dbReference type="PROSITE" id="PS50850"/>
    </source>
</evidence>
<keyword evidence="9" id="KW-1185">Reference proteome</keyword>
<evidence type="ECO:0000313" key="8">
    <source>
        <dbReference type="EMBL" id="KAK4649809.1"/>
    </source>
</evidence>
<evidence type="ECO:0000313" key="9">
    <source>
        <dbReference type="Proteomes" id="UP001323405"/>
    </source>
</evidence>
<feature type="transmembrane region" description="Helical" evidence="6">
    <location>
        <begin position="255"/>
        <end position="275"/>
    </location>
</feature>
<dbReference type="InterPro" id="IPR036259">
    <property type="entry name" value="MFS_trans_sf"/>
</dbReference>
<feature type="transmembrane region" description="Helical" evidence="6">
    <location>
        <begin position="395"/>
        <end position="421"/>
    </location>
</feature>
<dbReference type="PANTHER" id="PTHR23502">
    <property type="entry name" value="MAJOR FACILITATOR SUPERFAMILY"/>
    <property type="match status" value="1"/>
</dbReference>
<dbReference type="Pfam" id="PF07690">
    <property type="entry name" value="MFS_1"/>
    <property type="match status" value="1"/>
</dbReference>
<dbReference type="PANTHER" id="PTHR23502:SF33">
    <property type="entry name" value="MAJOR FACILITATOR SUPERFAMILY (MFS) PROFILE DOMAIN-CONTAINING PROTEIN-RELATED"/>
    <property type="match status" value="1"/>
</dbReference>
<dbReference type="InterPro" id="IPR011701">
    <property type="entry name" value="MFS"/>
</dbReference>
<feature type="compositionally biased region" description="Low complexity" evidence="5">
    <location>
        <begin position="21"/>
        <end position="34"/>
    </location>
</feature>
<dbReference type="InterPro" id="IPR020846">
    <property type="entry name" value="MFS_dom"/>
</dbReference>
<feature type="transmembrane region" description="Helical" evidence="6">
    <location>
        <begin position="198"/>
        <end position="218"/>
    </location>
</feature>
<keyword evidence="2 6" id="KW-0812">Transmembrane</keyword>
<protein>
    <recommendedName>
        <fullName evidence="7">Major facilitator superfamily (MFS) profile domain-containing protein</fullName>
    </recommendedName>
</protein>
<feature type="region of interest" description="Disordered" evidence="5">
    <location>
        <begin position="1"/>
        <end position="64"/>
    </location>
</feature>
<feature type="transmembrane region" description="Helical" evidence="6">
    <location>
        <begin position="230"/>
        <end position="249"/>
    </location>
</feature>
<name>A0ABR0G2D7_9PEZI</name>
<organism evidence="8 9">
    <name type="scientific">Podospora pseudocomata</name>
    <dbReference type="NCBI Taxonomy" id="2093779"/>
    <lineage>
        <taxon>Eukaryota</taxon>
        <taxon>Fungi</taxon>
        <taxon>Dikarya</taxon>
        <taxon>Ascomycota</taxon>
        <taxon>Pezizomycotina</taxon>
        <taxon>Sordariomycetes</taxon>
        <taxon>Sordariomycetidae</taxon>
        <taxon>Sordariales</taxon>
        <taxon>Podosporaceae</taxon>
        <taxon>Podospora</taxon>
    </lineage>
</organism>
<feature type="compositionally biased region" description="Basic and acidic residues" evidence="5">
    <location>
        <begin position="1"/>
        <end position="10"/>
    </location>
</feature>
<feature type="transmembrane region" description="Helical" evidence="6">
    <location>
        <begin position="427"/>
        <end position="450"/>
    </location>
</feature>
<evidence type="ECO:0000256" key="1">
    <source>
        <dbReference type="ARBA" id="ARBA00004141"/>
    </source>
</evidence>